<feature type="compositionally biased region" description="Acidic residues" evidence="1">
    <location>
        <begin position="262"/>
        <end position="276"/>
    </location>
</feature>
<dbReference type="Proteomes" id="UP001209540">
    <property type="component" value="Unassembled WGS sequence"/>
</dbReference>
<feature type="compositionally biased region" description="Basic and acidic residues" evidence="1">
    <location>
        <begin position="277"/>
        <end position="288"/>
    </location>
</feature>
<evidence type="ECO:0000313" key="3">
    <source>
        <dbReference type="EMBL" id="KAI9256541.1"/>
    </source>
</evidence>
<feature type="compositionally biased region" description="Polar residues" evidence="1">
    <location>
        <begin position="205"/>
        <end position="220"/>
    </location>
</feature>
<proteinExistence type="predicted"/>
<name>A0AAD5JVJ5_9FUNG</name>
<comment type="caution">
    <text evidence="3">The sequence shown here is derived from an EMBL/GenBank/DDBJ whole genome shotgun (WGS) entry which is preliminary data.</text>
</comment>
<feature type="compositionally biased region" description="Basic and acidic residues" evidence="1">
    <location>
        <begin position="226"/>
        <end position="245"/>
    </location>
</feature>
<evidence type="ECO:0000256" key="1">
    <source>
        <dbReference type="SAM" id="MobiDB-lite"/>
    </source>
</evidence>
<feature type="compositionally biased region" description="Basic and acidic residues" evidence="1">
    <location>
        <begin position="368"/>
        <end position="379"/>
    </location>
</feature>
<dbReference type="EMBL" id="JAIXMP010000021">
    <property type="protein sequence ID" value="KAI9256541.1"/>
    <property type="molecule type" value="Genomic_DNA"/>
</dbReference>
<sequence>MIEQASKNNLTLQIEKTAAKLAKRTELSSANRDPNYDEGRTENLKLELAELQKQKIDAKLFHARKELKATFKKCRAMELQKQIKRIREAEKAKESETTDAAADGKEKKQKKLTKEDTPRLESERELLKNLDLDALVERSLRNKILRHKELGENEIVKSTSTLAEPAKTEENQTVLDLGARILRHKTAQDQFSKIIGFIQHLLNPTTVPLPSSATTASTGGNAKKRKNDDREQQKQPKKKNTDDKNYIASSMFVDSLGGKAQDDEDEDDSSDDENQEEKEGEKEQDKPKQQPPKKKKTKSGLQWDDPDFDKYYHGEKKPNRMGQRYRRKMYEEMYGKEANHIKEARTAKKHMGKKVGSLPKGKAPNGKPKQDQQPKKNMEEFHPSWQAKLQQQEMMAKALSGTGKPMNNKIVFD</sequence>
<feature type="region of interest" description="Disordered" evidence="1">
    <location>
        <begin position="344"/>
        <end position="379"/>
    </location>
</feature>
<dbReference type="AlphaFoldDB" id="A0AAD5JVJ5"/>
<keyword evidence="4" id="KW-1185">Reference proteome</keyword>
<organism evidence="3 4">
    <name type="scientific">Phascolomyces articulosus</name>
    <dbReference type="NCBI Taxonomy" id="60185"/>
    <lineage>
        <taxon>Eukaryota</taxon>
        <taxon>Fungi</taxon>
        <taxon>Fungi incertae sedis</taxon>
        <taxon>Mucoromycota</taxon>
        <taxon>Mucoromycotina</taxon>
        <taxon>Mucoromycetes</taxon>
        <taxon>Mucorales</taxon>
        <taxon>Lichtheimiaceae</taxon>
        <taxon>Phascolomyces</taxon>
    </lineage>
</organism>
<evidence type="ECO:0000259" key="2">
    <source>
        <dbReference type="Pfam" id="PF09073"/>
    </source>
</evidence>
<feature type="compositionally biased region" description="Basic and acidic residues" evidence="1">
    <location>
        <begin position="308"/>
        <end position="318"/>
    </location>
</feature>
<gene>
    <name evidence="3" type="ORF">BDA99DRAFT_516713</name>
</gene>
<dbReference type="Pfam" id="PF09073">
    <property type="entry name" value="BUD22"/>
    <property type="match status" value="1"/>
</dbReference>
<feature type="region of interest" description="Disordered" evidence="1">
    <location>
        <begin position="205"/>
        <end position="324"/>
    </location>
</feature>
<protein>
    <submittedName>
        <fullName evidence="3">Bud-site selection protein</fullName>
    </submittedName>
</protein>
<feature type="domain" description="Bud22" evidence="2">
    <location>
        <begin position="62"/>
        <end position="413"/>
    </location>
</feature>
<accession>A0AAD5JVJ5</accession>
<feature type="region of interest" description="Disordered" evidence="1">
    <location>
        <begin position="88"/>
        <end position="122"/>
    </location>
</feature>
<dbReference type="InterPro" id="IPR015158">
    <property type="entry name" value="Bud22_dom"/>
</dbReference>
<evidence type="ECO:0000313" key="4">
    <source>
        <dbReference type="Proteomes" id="UP001209540"/>
    </source>
</evidence>
<reference evidence="3" key="2">
    <citation type="submission" date="2023-02" db="EMBL/GenBank/DDBJ databases">
        <authorList>
            <consortium name="DOE Joint Genome Institute"/>
            <person name="Mondo S.J."/>
            <person name="Chang Y."/>
            <person name="Wang Y."/>
            <person name="Ahrendt S."/>
            <person name="Andreopoulos W."/>
            <person name="Barry K."/>
            <person name="Beard J."/>
            <person name="Benny G.L."/>
            <person name="Blankenship S."/>
            <person name="Bonito G."/>
            <person name="Cuomo C."/>
            <person name="Desiro A."/>
            <person name="Gervers K.A."/>
            <person name="Hundley H."/>
            <person name="Kuo A."/>
            <person name="LaButti K."/>
            <person name="Lang B.F."/>
            <person name="Lipzen A."/>
            <person name="O'Donnell K."/>
            <person name="Pangilinan J."/>
            <person name="Reynolds N."/>
            <person name="Sandor L."/>
            <person name="Smith M.W."/>
            <person name="Tsang A."/>
            <person name="Grigoriev I.V."/>
            <person name="Stajich J.E."/>
            <person name="Spatafora J.W."/>
        </authorList>
    </citation>
    <scope>NUCLEOTIDE SEQUENCE</scope>
    <source>
        <strain evidence="3">RSA 2281</strain>
    </source>
</reference>
<reference evidence="3" key="1">
    <citation type="journal article" date="2022" name="IScience">
        <title>Evolution of zygomycete secretomes and the origins of terrestrial fungal ecologies.</title>
        <authorList>
            <person name="Chang Y."/>
            <person name="Wang Y."/>
            <person name="Mondo S."/>
            <person name="Ahrendt S."/>
            <person name="Andreopoulos W."/>
            <person name="Barry K."/>
            <person name="Beard J."/>
            <person name="Benny G.L."/>
            <person name="Blankenship S."/>
            <person name="Bonito G."/>
            <person name="Cuomo C."/>
            <person name="Desiro A."/>
            <person name="Gervers K.A."/>
            <person name="Hundley H."/>
            <person name="Kuo A."/>
            <person name="LaButti K."/>
            <person name="Lang B.F."/>
            <person name="Lipzen A."/>
            <person name="O'Donnell K."/>
            <person name="Pangilinan J."/>
            <person name="Reynolds N."/>
            <person name="Sandor L."/>
            <person name="Smith M.E."/>
            <person name="Tsang A."/>
            <person name="Grigoriev I.V."/>
            <person name="Stajich J.E."/>
            <person name="Spatafora J.W."/>
        </authorList>
    </citation>
    <scope>NUCLEOTIDE SEQUENCE</scope>
    <source>
        <strain evidence="3">RSA 2281</strain>
    </source>
</reference>